<dbReference type="GO" id="GO:0033108">
    <property type="term" value="P:mitochondrial respiratory chain complex assembly"/>
    <property type="evidence" value="ECO:0007669"/>
    <property type="project" value="TreeGrafter"/>
</dbReference>
<dbReference type="InterPro" id="IPR051040">
    <property type="entry name" value="COX23"/>
</dbReference>
<gene>
    <name evidence="6" type="ORF">N8I77_005138</name>
</gene>
<dbReference type="PANTHER" id="PTHR46811:SF1">
    <property type="entry name" value="COILED-COIL-HELIX-COILED-COIL-HELIX DOMAIN-CONTAINING PROTEIN 7"/>
    <property type="match status" value="1"/>
</dbReference>
<evidence type="ECO:0000256" key="1">
    <source>
        <dbReference type="ARBA" id="ARBA00003875"/>
    </source>
</evidence>
<organism evidence="6 7">
    <name type="scientific">Phomopsis amygdali</name>
    <name type="common">Fusicoccum amygdali</name>
    <dbReference type="NCBI Taxonomy" id="1214568"/>
    <lineage>
        <taxon>Eukaryota</taxon>
        <taxon>Fungi</taxon>
        <taxon>Dikarya</taxon>
        <taxon>Ascomycota</taxon>
        <taxon>Pezizomycotina</taxon>
        <taxon>Sordariomycetes</taxon>
        <taxon>Sordariomycetidae</taxon>
        <taxon>Diaporthales</taxon>
        <taxon>Diaporthaceae</taxon>
        <taxon>Diaporthe</taxon>
    </lineage>
</organism>
<reference evidence="6" key="1">
    <citation type="submission" date="2023-06" db="EMBL/GenBank/DDBJ databases">
        <authorList>
            <person name="Noh H."/>
        </authorList>
    </citation>
    <scope>NUCLEOTIDE SEQUENCE</scope>
    <source>
        <strain evidence="6">DUCC20226</strain>
    </source>
</reference>
<evidence type="ECO:0000256" key="3">
    <source>
        <dbReference type="ARBA" id="ARBA00023128"/>
    </source>
</evidence>
<dbReference type="GO" id="GO:0005758">
    <property type="term" value="C:mitochondrial intermembrane space"/>
    <property type="evidence" value="ECO:0007669"/>
    <property type="project" value="UniProtKB-SubCell"/>
</dbReference>
<sequence>MVSLMASTTSPPAEASIFSRAVSICASSSVIQQPQQPSTSPRRCARAPATDRMASPADKSEDPWNDKTKEEFNSKSRSKWLDPCQEAASKSIKCLNRNGGDRTMCQDYFEAYRECKKTWINKRKAEGGGLFG</sequence>
<dbReference type="Proteomes" id="UP001265746">
    <property type="component" value="Unassembled WGS sequence"/>
</dbReference>
<name>A0AAD9W6L7_PHOAM</name>
<comment type="subcellular location">
    <subcellularLocation>
        <location evidence="2">Mitochondrion intermembrane space</location>
    </subcellularLocation>
</comment>
<dbReference type="PROSITE" id="PS51808">
    <property type="entry name" value="CHCH"/>
    <property type="match status" value="1"/>
</dbReference>
<dbReference type="EMBL" id="JAUJFL010000002">
    <property type="protein sequence ID" value="KAK2611815.1"/>
    <property type="molecule type" value="Genomic_DNA"/>
</dbReference>
<evidence type="ECO:0000256" key="4">
    <source>
        <dbReference type="ARBA" id="ARBA00023157"/>
    </source>
</evidence>
<accession>A0AAD9W6L7</accession>
<protein>
    <submittedName>
        <fullName evidence="6">Uncharacterized protein</fullName>
    </submittedName>
</protein>
<comment type="function">
    <text evidence="1">Required for the assembly of cytochrome c oxidase.</text>
</comment>
<evidence type="ECO:0000256" key="5">
    <source>
        <dbReference type="SAM" id="MobiDB-lite"/>
    </source>
</evidence>
<keyword evidence="3" id="KW-0496">Mitochondrion</keyword>
<comment type="caution">
    <text evidence="6">The sequence shown here is derived from an EMBL/GenBank/DDBJ whole genome shotgun (WGS) entry which is preliminary data.</text>
</comment>
<keyword evidence="4" id="KW-1015">Disulfide bond</keyword>
<keyword evidence="7" id="KW-1185">Reference proteome</keyword>
<feature type="region of interest" description="Disordered" evidence="5">
    <location>
        <begin position="29"/>
        <end position="76"/>
    </location>
</feature>
<proteinExistence type="predicted"/>
<dbReference type="SUPFAM" id="SSF47072">
    <property type="entry name" value="Cysteine alpha-hairpin motif"/>
    <property type="match status" value="1"/>
</dbReference>
<dbReference type="EMBL" id="JAUJFL010000002">
    <property type="protein sequence ID" value="KAK2611814.1"/>
    <property type="molecule type" value="Genomic_DNA"/>
</dbReference>
<dbReference type="AlphaFoldDB" id="A0AAD9W6L7"/>
<evidence type="ECO:0000256" key="2">
    <source>
        <dbReference type="ARBA" id="ARBA00004569"/>
    </source>
</evidence>
<feature type="compositionally biased region" description="Low complexity" evidence="5">
    <location>
        <begin position="29"/>
        <end position="41"/>
    </location>
</feature>
<evidence type="ECO:0000313" key="6">
    <source>
        <dbReference type="EMBL" id="KAK2611814.1"/>
    </source>
</evidence>
<dbReference type="PANTHER" id="PTHR46811">
    <property type="entry name" value="COILED-COIL-HELIX-COILED-COIL-HELIX DOMAIN-CONTAINING PROTEIN 7"/>
    <property type="match status" value="1"/>
</dbReference>
<feature type="compositionally biased region" description="Basic and acidic residues" evidence="5">
    <location>
        <begin position="58"/>
        <end position="74"/>
    </location>
</feature>
<dbReference type="Gene3D" id="1.10.287.1130">
    <property type="entry name" value="CytochromE C oxidase copper chaperone"/>
    <property type="match status" value="1"/>
</dbReference>
<evidence type="ECO:0000313" key="7">
    <source>
        <dbReference type="Proteomes" id="UP001265746"/>
    </source>
</evidence>
<dbReference type="InterPro" id="IPR009069">
    <property type="entry name" value="Cys_alpha_HP_mot_SF"/>
</dbReference>